<dbReference type="EMBL" id="MCFL01000107">
    <property type="protein sequence ID" value="ORZ30055.1"/>
    <property type="molecule type" value="Genomic_DNA"/>
</dbReference>
<dbReference type="AlphaFoldDB" id="A0A1Y2H6B5"/>
<name>A0A1Y2H6B5_9FUNG</name>
<evidence type="ECO:0008006" key="4">
    <source>
        <dbReference type="Google" id="ProtNLM"/>
    </source>
</evidence>
<evidence type="ECO:0000313" key="3">
    <source>
        <dbReference type="Proteomes" id="UP000193411"/>
    </source>
</evidence>
<sequence>MQSLDKPSTKSRVQSCRLSGVVLASLALLAIAVLPANAFLNINTTAIDFASQSILQASLQVSLKSRPQAPVAVYFDAPRTRFSKCAMLFNETNWSRPRSLTVMAEAFLTQLPRLLPVREVPITFQGFSAACEPQFHNVTLQLPTRRGSGTARKCVLTGADPHIRPFGFEQWFTYSGAFGDVYLVHSPTLSIQARHSQCGPRSTCIHALGVRYGKSSFIIDGSRPERLLQALTSSMTGLTVSKTRSGTTTTLNIAFRCGSNLRMDVVNAGPFTYMNVYLTVPPAVHGNIGGVCGTFTPTSSDGTSALVGRGGRVFAADSIFAARVPGSPIQKGPPASAPAGGVALEYVDSWRVPESDNVFKNKTVVARPANLPARTTTCLRPNPANFSCTSSRPRRSIAIDVEGVESSDLDNIDVGLAETHHDRARRQLFLLSRWSSKNVFQPAYSILPIPFGFASVTSVSRYDGKEPITSSTWTSSTRRRRAPPTSPPPFTPPRAPATIANAFRQCSMRLSLIPSCAENIDEYIRHCQSNIRQGTHPKTAVELHKTAYAFMCAQQLLSQTMEPDTKVAQCAQTVVRTLGFGASGCRQDDRCLQCTEIGCIQCKDPSKYEVKAGQCVLTKRPEQQPQGRGSGMGADWTDDVAGAVDEDGEPVMFAPAPAVHLLSKKEVIKTSGSGNNDARAELLRQNPAINPAAIKSVDVI</sequence>
<proteinExistence type="predicted"/>
<accession>A0A1Y2H6B5</accession>
<dbReference type="Proteomes" id="UP000193411">
    <property type="component" value="Unassembled WGS sequence"/>
</dbReference>
<keyword evidence="3" id="KW-1185">Reference proteome</keyword>
<evidence type="ECO:0000313" key="2">
    <source>
        <dbReference type="EMBL" id="ORZ30055.1"/>
    </source>
</evidence>
<feature type="region of interest" description="Disordered" evidence="1">
    <location>
        <begin position="463"/>
        <end position="495"/>
    </location>
</feature>
<organism evidence="2 3">
    <name type="scientific">Catenaria anguillulae PL171</name>
    <dbReference type="NCBI Taxonomy" id="765915"/>
    <lineage>
        <taxon>Eukaryota</taxon>
        <taxon>Fungi</taxon>
        <taxon>Fungi incertae sedis</taxon>
        <taxon>Blastocladiomycota</taxon>
        <taxon>Blastocladiomycetes</taxon>
        <taxon>Blastocladiales</taxon>
        <taxon>Catenariaceae</taxon>
        <taxon>Catenaria</taxon>
    </lineage>
</organism>
<protein>
    <recommendedName>
        <fullName evidence="4">VWFD domain-containing protein</fullName>
    </recommendedName>
</protein>
<comment type="caution">
    <text evidence="2">The sequence shown here is derived from an EMBL/GenBank/DDBJ whole genome shotgun (WGS) entry which is preliminary data.</text>
</comment>
<feature type="compositionally biased region" description="Pro residues" evidence="1">
    <location>
        <begin position="484"/>
        <end position="495"/>
    </location>
</feature>
<gene>
    <name evidence="2" type="ORF">BCR44DRAFT_1446556</name>
</gene>
<reference evidence="2 3" key="1">
    <citation type="submission" date="2016-07" db="EMBL/GenBank/DDBJ databases">
        <title>Pervasive Adenine N6-methylation of Active Genes in Fungi.</title>
        <authorList>
            <consortium name="DOE Joint Genome Institute"/>
            <person name="Mondo S.J."/>
            <person name="Dannebaum R.O."/>
            <person name="Kuo R.C."/>
            <person name="Labutti K."/>
            <person name="Haridas S."/>
            <person name="Kuo A."/>
            <person name="Salamov A."/>
            <person name="Ahrendt S.R."/>
            <person name="Lipzen A."/>
            <person name="Sullivan W."/>
            <person name="Andreopoulos W.B."/>
            <person name="Clum A."/>
            <person name="Lindquist E."/>
            <person name="Daum C."/>
            <person name="Ramamoorthy G.K."/>
            <person name="Gryganskyi A."/>
            <person name="Culley D."/>
            <person name="Magnuson J.K."/>
            <person name="James T.Y."/>
            <person name="O'Malley M.A."/>
            <person name="Stajich J.E."/>
            <person name="Spatafora J.W."/>
            <person name="Visel A."/>
            <person name="Grigoriev I.V."/>
        </authorList>
    </citation>
    <scope>NUCLEOTIDE SEQUENCE [LARGE SCALE GENOMIC DNA]</scope>
    <source>
        <strain evidence="2 3">PL171</strain>
    </source>
</reference>
<evidence type="ECO:0000256" key="1">
    <source>
        <dbReference type="SAM" id="MobiDB-lite"/>
    </source>
</evidence>